<accession>A0A1F6UWS8</accession>
<sequence>MNLRILIVALLFAVFSGCAGLERVQPWQRGELARKAMRPDAYPNDAFLDEHVYFSKESATGGQGIGGGGCGCN</sequence>
<dbReference type="EMBL" id="MFSP01000188">
    <property type="protein sequence ID" value="OGI61783.1"/>
    <property type="molecule type" value="Genomic_DNA"/>
</dbReference>
<dbReference type="InterPro" id="IPR025362">
    <property type="entry name" value="DUF4266"/>
</dbReference>
<comment type="caution">
    <text evidence="2">The sequence shown here is derived from an EMBL/GenBank/DDBJ whole genome shotgun (WGS) entry which is preliminary data.</text>
</comment>
<dbReference type="Proteomes" id="UP000179076">
    <property type="component" value="Unassembled WGS sequence"/>
</dbReference>
<organism evidence="2 3">
    <name type="scientific">Candidatus Muproteobacteria bacterium RBG_16_60_9</name>
    <dbReference type="NCBI Taxonomy" id="1817755"/>
    <lineage>
        <taxon>Bacteria</taxon>
        <taxon>Pseudomonadati</taxon>
        <taxon>Pseudomonadota</taxon>
        <taxon>Candidatus Muproteobacteria</taxon>
    </lineage>
</organism>
<dbReference type="AlphaFoldDB" id="A0A1F6UWS8"/>
<evidence type="ECO:0000259" key="1">
    <source>
        <dbReference type="Pfam" id="PF14086"/>
    </source>
</evidence>
<evidence type="ECO:0000313" key="3">
    <source>
        <dbReference type="Proteomes" id="UP000179076"/>
    </source>
</evidence>
<proteinExistence type="predicted"/>
<dbReference type="Pfam" id="PF14086">
    <property type="entry name" value="DUF4266"/>
    <property type="match status" value="1"/>
</dbReference>
<gene>
    <name evidence="2" type="ORF">A2W18_14915</name>
</gene>
<protein>
    <recommendedName>
        <fullName evidence="1">DUF4266 domain-containing protein</fullName>
    </recommendedName>
</protein>
<feature type="domain" description="DUF4266" evidence="1">
    <location>
        <begin position="24"/>
        <end position="73"/>
    </location>
</feature>
<reference evidence="2 3" key="1">
    <citation type="journal article" date="2016" name="Nat. Commun.">
        <title>Thousands of microbial genomes shed light on interconnected biogeochemical processes in an aquifer system.</title>
        <authorList>
            <person name="Anantharaman K."/>
            <person name="Brown C.T."/>
            <person name="Hug L.A."/>
            <person name="Sharon I."/>
            <person name="Castelle C.J."/>
            <person name="Probst A.J."/>
            <person name="Thomas B.C."/>
            <person name="Singh A."/>
            <person name="Wilkins M.J."/>
            <person name="Karaoz U."/>
            <person name="Brodie E.L."/>
            <person name="Williams K.H."/>
            <person name="Hubbard S.S."/>
            <person name="Banfield J.F."/>
        </authorList>
    </citation>
    <scope>NUCLEOTIDE SEQUENCE [LARGE SCALE GENOMIC DNA]</scope>
</reference>
<name>A0A1F6UWS8_9PROT</name>
<dbReference type="PROSITE" id="PS51257">
    <property type="entry name" value="PROKAR_LIPOPROTEIN"/>
    <property type="match status" value="1"/>
</dbReference>
<evidence type="ECO:0000313" key="2">
    <source>
        <dbReference type="EMBL" id="OGI61783.1"/>
    </source>
</evidence>